<comment type="caution">
    <text evidence="12">The sequence shown here is derived from an EMBL/GenBank/DDBJ whole genome shotgun (WGS) entry which is preliminary data.</text>
</comment>
<name>A0A7J7PCL4_9MAGN</name>
<keyword evidence="9" id="KW-0539">Nucleus</keyword>
<evidence type="ECO:0000256" key="7">
    <source>
        <dbReference type="ARBA" id="ARBA00023125"/>
    </source>
</evidence>
<proteinExistence type="inferred from homology"/>
<keyword evidence="4" id="KW-0863">Zinc-finger</keyword>
<keyword evidence="8" id="KW-0804">Transcription</keyword>
<dbReference type="AlphaFoldDB" id="A0A7J7PCL4"/>
<keyword evidence="5" id="KW-0862">Zinc</keyword>
<evidence type="ECO:0000256" key="2">
    <source>
        <dbReference type="ARBA" id="ARBA00006899"/>
    </source>
</evidence>
<dbReference type="Proteomes" id="UP000541444">
    <property type="component" value="Unassembled WGS sequence"/>
</dbReference>
<accession>A0A7J7PCL4</accession>
<keyword evidence="3" id="KW-0479">Metal-binding</keyword>
<keyword evidence="6" id="KW-0805">Transcription regulation</keyword>
<evidence type="ECO:0000256" key="8">
    <source>
        <dbReference type="ARBA" id="ARBA00023163"/>
    </source>
</evidence>
<keyword evidence="13" id="KW-1185">Reference proteome</keyword>
<evidence type="ECO:0000256" key="4">
    <source>
        <dbReference type="ARBA" id="ARBA00022771"/>
    </source>
</evidence>
<dbReference type="Pfam" id="PF20644">
    <property type="entry name" value="Rrn7_cyclin_N"/>
    <property type="match status" value="1"/>
</dbReference>
<dbReference type="GO" id="GO:0008270">
    <property type="term" value="F:zinc ion binding"/>
    <property type="evidence" value="ECO:0007669"/>
    <property type="project" value="UniProtKB-KW"/>
</dbReference>
<dbReference type="GO" id="GO:0001164">
    <property type="term" value="F:RNA polymerase I core promoter sequence-specific DNA binding"/>
    <property type="evidence" value="ECO:0007669"/>
    <property type="project" value="InterPro"/>
</dbReference>
<evidence type="ECO:0000256" key="9">
    <source>
        <dbReference type="ARBA" id="ARBA00023242"/>
    </source>
</evidence>
<reference evidence="12 13" key="1">
    <citation type="journal article" date="2020" name="IScience">
        <title>Genome Sequencing of the Endangered Kingdonia uniflora (Circaeasteraceae, Ranunculales) Reveals Potential Mechanisms of Evolutionary Specialization.</title>
        <authorList>
            <person name="Sun Y."/>
            <person name="Deng T."/>
            <person name="Zhang A."/>
            <person name="Moore M.J."/>
            <person name="Landis J.B."/>
            <person name="Lin N."/>
            <person name="Zhang H."/>
            <person name="Zhang X."/>
            <person name="Huang J."/>
            <person name="Zhang X."/>
            <person name="Sun H."/>
            <person name="Wang H."/>
        </authorList>
    </citation>
    <scope>NUCLEOTIDE SEQUENCE [LARGE SCALE GENOMIC DNA]</scope>
    <source>
        <strain evidence="12">TB1705</strain>
        <tissue evidence="12">Leaf</tissue>
    </source>
</reference>
<organism evidence="12 13">
    <name type="scientific">Kingdonia uniflora</name>
    <dbReference type="NCBI Taxonomy" id="39325"/>
    <lineage>
        <taxon>Eukaryota</taxon>
        <taxon>Viridiplantae</taxon>
        <taxon>Streptophyta</taxon>
        <taxon>Embryophyta</taxon>
        <taxon>Tracheophyta</taxon>
        <taxon>Spermatophyta</taxon>
        <taxon>Magnoliopsida</taxon>
        <taxon>Ranunculales</taxon>
        <taxon>Circaeasteraceae</taxon>
        <taxon>Kingdonia</taxon>
    </lineage>
</organism>
<dbReference type="InterPro" id="IPR033599">
    <property type="entry name" value="TAF1B/Rrn7"/>
</dbReference>
<evidence type="ECO:0000259" key="11">
    <source>
        <dbReference type="Pfam" id="PF20644"/>
    </source>
</evidence>
<evidence type="ECO:0000256" key="3">
    <source>
        <dbReference type="ARBA" id="ARBA00022723"/>
    </source>
</evidence>
<evidence type="ECO:0000256" key="5">
    <source>
        <dbReference type="ARBA" id="ARBA00022833"/>
    </source>
</evidence>
<dbReference type="OrthoDB" id="10069252at2759"/>
<dbReference type="InterPro" id="IPR048540">
    <property type="entry name" value="Rrn7_cyclin_N"/>
</dbReference>
<sequence>MEERMTCIACENVGFYCSDGFYYCNQCGSQAEGLAETGVADEDFMDIASAKFNRRSVRTVKTESFTQESQLFTKPRNTNSQFDDVDYGKPAVPRDFGVLRLNSDDYSSEIRIRYVMGIQLMIQYQCEALVEKFQVSPLICGLSGVIWMRYVAVSRVFDKDWADNTIAESERQGEESEKIKHSRYRTEPHNMHGERAVMIWLRSLQKEIPISSSLAVSFLACHVAREAILSTDIWKWTLDGKLPYLNAFVKIKDDFSCPSSACPLSPNVMFRPLRVLRPMALESRAGFVAQCIGLELPPVNFYAIVCRYLKQLSLSKEKILPLACRIYEWSMSPDLWLSANPHKISTRVCVMSILIVTIRVLYNINGFGKWESKLSSIRQLRKRNTDVKECSRSSSTEFNPDKLKISTSKIRKRNEAGTRYSDSDPNPKIKQPVETQTKGTKTNGGLSHLQDSELDTADLLLKLETTYEDIVEEHEYLHDLPTYLKFCKDVVFAESTRSLQPNEADQKLPEDTLIEELWNYYENQEEKKTNVGCSGGLSQNRSMENERLSTDAMRNAMHGVDCSVKKSPDVGDVCSSGLQDDQTLQSSDRVLGRMKLNMEDNRFCYIPPRVNPKRFDYLHYARKNDEGTREYVAHADYYILLRACARVVEVDVRYMHAAVLKLEKRLAWMENQVDHNLQSWTQKSSPSRDDAEEETMDLDDSLDFSNFKFVI</sequence>
<dbReference type="EMBL" id="JACGCM010000012">
    <property type="protein sequence ID" value="KAF6176928.1"/>
    <property type="molecule type" value="Genomic_DNA"/>
</dbReference>
<dbReference type="PANTHER" id="PTHR31576:SF2">
    <property type="entry name" value="TATA BOX-BINDING PROTEIN-ASSOCIATED FACTOR RNA POLYMERASE I SUBUNIT B"/>
    <property type="match status" value="1"/>
</dbReference>
<dbReference type="GO" id="GO:0070860">
    <property type="term" value="C:RNA polymerase I core factor complex"/>
    <property type="evidence" value="ECO:0007669"/>
    <property type="project" value="InterPro"/>
</dbReference>
<feature type="compositionally biased region" description="Basic and acidic residues" evidence="10">
    <location>
        <begin position="414"/>
        <end position="427"/>
    </location>
</feature>
<dbReference type="GO" id="GO:0042790">
    <property type="term" value="P:nucleolar large rRNA transcription by RNA polymerase I"/>
    <property type="evidence" value="ECO:0007669"/>
    <property type="project" value="TreeGrafter"/>
</dbReference>
<keyword evidence="7" id="KW-0238">DNA-binding</keyword>
<gene>
    <name evidence="12" type="ORF">GIB67_027728</name>
</gene>
<feature type="domain" description="Rrn7/TAF1B N-terminal cyclin" evidence="11">
    <location>
        <begin position="118"/>
        <end position="248"/>
    </location>
</feature>
<feature type="compositionally biased region" description="Polar residues" evidence="10">
    <location>
        <begin position="433"/>
        <end position="445"/>
    </location>
</feature>
<comment type="subcellular location">
    <subcellularLocation>
        <location evidence="1">Nucleus</location>
        <location evidence="1">Nucleolus</location>
    </subcellularLocation>
</comment>
<evidence type="ECO:0000256" key="10">
    <source>
        <dbReference type="SAM" id="MobiDB-lite"/>
    </source>
</evidence>
<evidence type="ECO:0000313" key="13">
    <source>
        <dbReference type="Proteomes" id="UP000541444"/>
    </source>
</evidence>
<evidence type="ECO:0000256" key="1">
    <source>
        <dbReference type="ARBA" id="ARBA00004604"/>
    </source>
</evidence>
<dbReference type="PANTHER" id="PTHR31576">
    <property type="entry name" value="TATA BOX-BINDING PROTEIN-ASSOCIATED FACTOR RNA POLYMERASE I SUBUNIT B"/>
    <property type="match status" value="1"/>
</dbReference>
<protein>
    <recommendedName>
        <fullName evidence="11">Rrn7/TAF1B N-terminal cyclin domain-containing protein</fullName>
    </recommendedName>
</protein>
<comment type="similarity">
    <text evidence="2">Belongs to the RRN7/TAF1B family.</text>
</comment>
<evidence type="ECO:0000256" key="6">
    <source>
        <dbReference type="ARBA" id="ARBA00023015"/>
    </source>
</evidence>
<evidence type="ECO:0000313" key="12">
    <source>
        <dbReference type="EMBL" id="KAF6176928.1"/>
    </source>
</evidence>
<feature type="region of interest" description="Disordered" evidence="10">
    <location>
        <begin position="414"/>
        <end position="449"/>
    </location>
</feature>